<dbReference type="RefSeq" id="WP_056946213.1">
    <property type="nucleotide sequence ID" value="NZ_AYYS01000009.1"/>
</dbReference>
<dbReference type="InterPro" id="IPR014922">
    <property type="entry name" value="YdhG-like"/>
</dbReference>
<dbReference type="KEGG" id="lah:LA20533_00235"/>
<evidence type="ECO:0000313" key="2">
    <source>
        <dbReference type="EMBL" id="APT17846.1"/>
    </source>
</evidence>
<protein>
    <recommendedName>
        <fullName evidence="1">YdhG-like domain-containing protein</fullName>
    </recommendedName>
</protein>
<keyword evidence="3" id="KW-1185">Reference proteome</keyword>
<dbReference type="Gene3D" id="3.90.1150.200">
    <property type="match status" value="1"/>
</dbReference>
<feature type="domain" description="YdhG-like" evidence="1">
    <location>
        <begin position="25"/>
        <end position="117"/>
    </location>
</feature>
<accession>A0A1L6XA43</accession>
<dbReference type="EMBL" id="CP018888">
    <property type="protein sequence ID" value="APT17846.1"/>
    <property type="molecule type" value="Genomic_DNA"/>
</dbReference>
<reference evidence="2 3" key="1">
    <citation type="submission" date="2016-12" db="EMBL/GenBank/DDBJ databases">
        <title>The whole genome sequencing and assembly of Lactobacillus amylophilus DSM 20533T strain.</title>
        <authorList>
            <person name="Lee Y.-J."/>
            <person name="Yi H."/>
            <person name="Bahn Y.-S."/>
            <person name="Kim J.F."/>
            <person name="Lee D.-W."/>
        </authorList>
    </citation>
    <scope>NUCLEOTIDE SEQUENCE [LARGE SCALE GENOMIC DNA]</scope>
    <source>
        <strain evidence="2 3">DSM 20533</strain>
    </source>
</reference>
<name>A0A1L6XA43_9LACO</name>
<dbReference type="Pfam" id="PF08818">
    <property type="entry name" value="DUF1801"/>
    <property type="match status" value="1"/>
</dbReference>
<gene>
    <name evidence="2" type="ORF">LA20533_00235</name>
</gene>
<proteinExistence type="predicted"/>
<evidence type="ECO:0000259" key="1">
    <source>
        <dbReference type="Pfam" id="PF08818"/>
    </source>
</evidence>
<evidence type="ECO:0000313" key="3">
    <source>
        <dbReference type="Proteomes" id="UP000185499"/>
    </source>
</evidence>
<dbReference type="Proteomes" id="UP000185499">
    <property type="component" value="Chromosome"/>
</dbReference>
<dbReference type="AlphaFoldDB" id="A0A1L6XA43"/>
<dbReference type="SUPFAM" id="SSF159888">
    <property type="entry name" value="YdhG-like"/>
    <property type="match status" value="1"/>
</dbReference>
<sequence length="119" mass="13591">MLERRANAQVDELISKLPEELALIVQQYRLLILESNSAVIEDHKWSMPSYELPESGQKMYIQVAKKYVNLGFTYGVDLLEFDSKRLLTGTGQTMRHIKIVPGRPIDETAVTSLIEHAFN</sequence>
<organism evidence="2 3">
    <name type="scientific">Amylolactobacillus amylophilus DSM 20533 = JCM 1125</name>
    <dbReference type="NCBI Taxonomy" id="1423721"/>
    <lineage>
        <taxon>Bacteria</taxon>
        <taxon>Bacillati</taxon>
        <taxon>Bacillota</taxon>
        <taxon>Bacilli</taxon>
        <taxon>Lactobacillales</taxon>
        <taxon>Lactobacillaceae</taxon>
        <taxon>Amylolactobacillus</taxon>
    </lineage>
</organism>